<dbReference type="Pfam" id="PF17667">
    <property type="entry name" value="Pkinase_fungal"/>
    <property type="match status" value="2"/>
</dbReference>
<dbReference type="InterPro" id="IPR040976">
    <property type="entry name" value="Pkinase_fungal"/>
</dbReference>
<reference evidence="3 4" key="1">
    <citation type="submission" date="2018-11" db="EMBL/GenBank/DDBJ databases">
        <title>Genome assembly of Steccherinum ochraceum LE-BIN_3174, the white-rot fungus of the Steccherinaceae family (The Residual Polyporoid clade, Polyporales, Basidiomycota).</title>
        <authorList>
            <person name="Fedorova T.V."/>
            <person name="Glazunova O.A."/>
            <person name="Landesman E.O."/>
            <person name="Moiseenko K.V."/>
            <person name="Psurtseva N.V."/>
            <person name="Savinova O.S."/>
            <person name="Shakhova N.V."/>
            <person name="Tyazhelova T.V."/>
            <person name="Vasina D.V."/>
        </authorList>
    </citation>
    <scope>NUCLEOTIDE SEQUENCE [LARGE SCALE GENOMIC DNA]</scope>
    <source>
        <strain evidence="3 4">LE-BIN_3174</strain>
    </source>
</reference>
<protein>
    <recommendedName>
        <fullName evidence="2">Fungal-type protein kinase domain-containing protein</fullName>
    </recommendedName>
</protein>
<feature type="domain" description="Fungal-type protein kinase" evidence="2">
    <location>
        <begin position="207"/>
        <end position="416"/>
    </location>
</feature>
<evidence type="ECO:0000256" key="1">
    <source>
        <dbReference type="SAM" id="MobiDB-lite"/>
    </source>
</evidence>
<dbReference type="PANTHER" id="PTHR38248:SF2">
    <property type="entry name" value="FUNK1 11"/>
    <property type="match status" value="1"/>
</dbReference>
<dbReference type="Proteomes" id="UP000292702">
    <property type="component" value="Unassembled WGS sequence"/>
</dbReference>
<dbReference type="PANTHER" id="PTHR38248">
    <property type="entry name" value="FUNK1 6"/>
    <property type="match status" value="1"/>
</dbReference>
<feature type="region of interest" description="Disordered" evidence="1">
    <location>
        <begin position="689"/>
        <end position="714"/>
    </location>
</feature>
<dbReference type="EMBL" id="RWJN01000278">
    <property type="protein sequence ID" value="TCD63746.1"/>
    <property type="molecule type" value="Genomic_DNA"/>
</dbReference>
<dbReference type="SUPFAM" id="SSF56112">
    <property type="entry name" value="Protein kinase-like (PK-like)"/>
    <property type="match status" value="1"/>
</dbReference>
<gene>
    <name evidence="3" type="ORF">EIP91_004997</name>
</gene>
<proteinExistence type="predicted"/>
<name>A0A4R0RAF1_9APHY</name>
<dbReference type="STRING" id="92696.A0A4R0RAF1"/>
<keyword evidence="4" id="KW-1185">Reference proteome</keyword>
<dbReference type="OrthoDB" id="2791154at2759"/>
<feature type="domain" description="Fungal-type protein kinase" evidence="2">
    <location>
        <begin position="444"/>
        <end position="570"/>
    </location>
</feature>
<feature type="compositionally biased region" description="Basic and acidic residues" evidence="1">
    <location>
        <begin position="784"/>
        <end position="797"/>
    </location>
</feature>
<dbReference type="AlphaFoldDB" id="A0A4R0RAF1"/>
<sequence>MASTPPHSATSAEAAARAAITPLTGRHPDRQKGLANIRNHLDAGMTREDRYVEVTWKDFMKEYVPITSRKFDKKTAKMDLKNFQASGKTLTPSDEKACYPSACRFITTAIKNGRLVCKDIADWPDKSLMNLNEKDSRRADLALYKKSDHDGWSDPKISSDTIRILGRRAYAARNSIAYAAVLGEVKLRCSGFSVKKGEPLLVTAEGAERTRGQMADYVTEILTRQHRTFVFTFYIYRKTARILRWDRVGCVVCEVIDLETEPEKFFEFFFRIALASDSELGLDPTATALPLKKKELDKDRSYRALQKALKSLPTKSRLSAYIKQAFEGDLWPLYKLDVPNKDDQTSMGSFLVRNLTASSNSPTGRATKGFIAYDLQEKSFCFLKDSWATRSDDVHPELDVYKRLEPHKIPGIATVRCGGDLPMTPGGDDLQETRTQDWEGADDYLPRVHTRIVLNEIGIPLKDYSDSKELCSAVSVAFAAHFRAWTQAKILHRDVSDGNIVIDVDLKSGELLGGLLIDWDLCKYQEELENGPTQKNRSGTWRYLSALLLNYPKKGNDVSDDIESFLHLLCIFALRFHENYHSPDGLRTTLSVYDECRFVDGYWVGAWAKLDSMLEGKLPLKFKDEDSEFYKLLTTLFQICRTHYSSLNWVDLAQYALPGSQEARDRAGIPRPAASATKSQAAAVLDDVFGDSDTPSDASQSVEPPKLPPVVPTGKRALDDHIAFGKALRAALKSDGWTQDKSQVDNFSLIEWKTEVANSYSRAESRKRAVERLYGSSSLTGQPDPDRPQESASKRKR</sequence>
<dbReference type="InterPro" id="IPR011009">
    <property type="entry name" value="Kinase-like_dom_sf"/>
</dbReference>
<dbReference type="Gene3D" id="1.10.510.10">
    <property type="entry name" value="Transferase(Phosphotransferase) domain 1"/>
    <property type="match status" value="1"/>
</dbReference>
<evidence type="ECO:0000313" key="4">
    <source>
        <dbReference type="Proteomes" id="UP000292702"/>
    </source>
</evidence>
<evidence type="ECO:0000313" key="3">
    <source>
        <dbReference type="EMBL" id="TCD63746.1"/>
    </source>
</evidence>
<feature type="region of interest" description="Disordered" evidence="1">
    <location>
        <begin position="773"/>
        <end position="797"/>
    </location>
</feature>
<evidence type="ECO:0000259" key="2">
    <source>
        <dbReference type="Pfam" id="PF17667"/>
    </source>
</evidence>
<organism evidence="3 4">
    <name type="scientific">Steccherinum ochraceum</name>
    <dbReference type="NCBI Taxonomy" id="92696"/>
    <lineage>
        <taxon>Eukaryota</taxon>
        <taxon>Fungi</taxon>
        <taxon>Dikarya</taxon>
        <taxon>Basidiomycota</taxon>
        <taxon>Agaricomycotina</taxon>
        <taxon>Agaricomycetes</taxon>
        <taxon>Polyporales</taxon>
        <taxon>Steccherinaceae</taxon>
        <taxon>Steccherinum</taxon>
    </lineage>
</organism>
<accession>A0A4R0RAF1</accession>
<comment type="caution">
    <text evidence="3">The sequence shown here is derived from an EMBL/GenBank/DDBJ whole genome shotgun (WGS) entry which is preliminary data.</text>
</comment>
<feature type="compositionally biased region" description="Polar residues" evidence="1">
    <location>
        <begin position="693"/>
        <end position="702"/>
    </location>
</feature>